<dbReference type="EMBL" id="KV417280">
    <property type="protein sequence ID" value="KZO97213.1"/>
    <property type="molecule type" value="Genomic_DNA"/>
</dbReference>
<comment type="similarity">
    <text evidence="6">Belongs to the eIF-3 subunit A family.</text>
</comment>
<evidence type="ECO:0000256" key="4">
    <source>
        <dbReference type="ARBA" id="ARBA00022884"/>
    </source>
</evidence>
<dbReference type="GO" id="GO:0016282">
    <property type="term" value="C:eukaryotic 43S preinitiation complex"/>
    <property type="evidence" value="ECO:0007669"/>
    <property type="project" value="UniProtKB-UniRule"/>
</dbReference>
<dbReference type="GO" id="GO:0003729">
    <property type="term" value="F:mRNA binding"/>
    <property type="evidence" value="ECO:0007669"/>
    <property type="project" value="TreeGrafter"/>
</dbReference>
<dbReference type="AlphaFoldDB" id="A0A167N062"/>
<dbReference type="GO" id="GO:0002188">
    <property type="term" value="P:translation reinitiation"/>
    <property type="evidence" value="ECO:0007669"/>
    <property type="project" value="TreeGrafter"/>
</dbReference>
<evidence type="ECO:0000256" key="2">
    <source>
        <dbReference type="ARBA" id="ARBA00022490"/>
    </source>
</evidence>
<keyword evidence="2 6" id="KW-0963">Cytoplasm</keyword>
<keyword evidence="5 6" id="KW-0648">Protein biosynthesis</keyword>
<feature type="compositionally biased region" description="Low complexity" evidence="7">
    <location>
        <begin position="955"/>
        <end position="972"/>
    </location>
</feature>
<feature type="compositionally biased region" description="Low complexity" evidence="7">
    <location>
        <begin position="915"/>
        <end position="938"/>
    </location>
</feature>
<dbReference type="FunFam" id="4.10.860.10:FF:000001">
    <property type="entry name" value="Eukaryotic translation initiation factor 3 subunit A"/>
    <property type="match status" value="1"/>
</dbReference>
<feature type="compositionally biased region" description="Basic and acidic residues" evidence="7">
    <location>
        <begin position="808"/>
        <end position="849"/>
    </location>
</feature>
<evidence type="ECO:0000313" key="9">
    <source>
        <dbReference type="EMBL" id="KZO97213.1"/>
    </source>
</evidence>
<comment type="subunit">
    <text evidence="6">Component of the eukaryotic translation initiation factor 3 (eIF-3) complex.</text>
</comment>
<feature type="compositionally biased region" description="Basic and acidic residues" evidence="7">
    <location>
        <begin position="973"/>
        <end position="982"/>
    </location>
</feature>
<feature type="compositionally biased region" description="Basic and acidic residues" evidence="7">
    <location>
        <begin position="859"/>
        <end position="869"/>
    </location>
</feature>
<protein>
    <recommendedName>
        <fullName evidence="6">Eukaryotic translation initiation factor 3 subunit A</fullName>
        <shortName evidence="6">eIF3a</shortName>
    </recommendedName>
    <alternativeName>
        <fullName evidence="6">Eukaryotic translation initiation factor 3 110 kDa subunit homolog</fullName>
        <shortName evidence="6">eIF3 p110</shortName>
    </alternativeName>
    <alternativeName>
        <fullName evidence="6">Translation initiation factor eIF3, p110 subunit homolog</fullName>
    </alternativeName>
</protein>
<feature type="compositionally biased region" description="Basic and acidic residues" evidence="7">
    <location>
        <begin position="878"/>
        <end position="909"/>
    </location>
</feature>
<dbReference type="InterPro" id="IPR054711">
    <property type="entry name" value="eIF3a_PCI_TPR-like"/>
</dbReference>
<feature type="coiled-coil region" evidence="6">
    <location>
        <begin position="94"/>
        <end position="121"/>
    </location>
</feature>
<comment type="function">
    <text evidence="6">RNA-binding component of the eukaryotic translation initiation factor 3 (eIF-3) complex, which is involved in protein synthesis of a specialized repertoire of mRNAs and, together with other initiation factors, stimulates binding of mRNA and methionyl-tRNAi to the 40S ribosome. The eIF-3 complex specifically targets and initiates translation of a subset of mRNAs involved in cell proliferation.</text>
</comment>
<evidence type="ECO:0000256" key="6">
    <source>
        <dbReference type="HAMAP-Rule" id="MF_03000"/>
    </source>
</evidence>
<evidence type="ECO:0000256" key="5">
    <source>
        <dbReference type="ARBA" id="ARBA00022917"/>
    </source>
</evidence>
<evidence type="ECO:0000313" key="10">
    <source>
        <dbReference type="Proteomes" id="UP000076738"/>
    </source>
</evidence>
<dbReference type="Pfam" id="PF22591">
    <property type="entry name" value="eIF3a_PCI_TPR-like"/>
    <property type="match status" value="1"/>
</dbReference>
<evidence type="ECO:0000256" key="1">
    <source>
        <dbReference type="ARBA" id="ARBA00004496"/>
    </source>
</evidence>
<dbReference type="HAMAP" id="MF_03000">
    <property type="entry name" value="eIF3a"/>
    <property type="match status" value="1"/>
</dbReference>
<feature type="domain" description="eIF3a PCI" evidence="8">
    <location>
        <begin position="8"/>
        <end position="446"/>
    </location>
</feature>
<evidence type="ECO:0000259" key="8">
    <source>
        <dbReference type="Pfam" id="PF22591"/>
    </source>
</evidence>
<dbReference type="GO" id="GO:0043614">
    <property type="term" value="C:multi-eIF complex"/>
    <property type="evidence" value="ECO:0007669"/>
    <property type="project" value="TreeGrafter"/>
</dbReference>
<dbReference type="GO" id="GO:0003743">
    <property type="term" value="F:translation initiation factor activity"/>
    <property type="evidence" value="ECO:0007669"/>
    <property type="project" value="UniProtKB-UniRule"/>
</dbReference>
<dbReference type="OrthoDB" id="18884at2759"/>
<feature type="region of interest" description="Disordered" evidence="7">
    <location>
        <begin position="808"/>
        <end position="1070"/>
    </location>
</feature>
<dbReference type="Gene3D" id="4.10.860.10">
    <property type="entry name" value="UVR domain"/>
    <property type="match status" value="1"/>
</dbReference>
<dbReference type="PANTHER" id="PTHR14005:SF0">
    <property type="entry name" value="EUKARYOTIC TRANSLATION INITIATION FACTOR 3 SUBUNIT A"/>
    <property type="match status" value="1"/>
</dbReference>
<accession>A0A167N062</accession>
<evidence type="ECO:0000256" key="3">
    <source>
        <dbReference type="ARBA" id="ARBA00022540"/>
    </source>
</evidence>
<dbReference type="Gene3D" id="1.25.40.860">
    <property type="match status" value="2"/>
</dbReference>
<feature type="coiled-coil region" evidence="6">
    <location>
        <begin position="695"/>
        <end position="722"/>
    </location>
</feature>
<keyword evidence="6" id="KW-0175">Coiled coil</keyword>
<dbReference type="GO" id="GO:0033290">
    <property type="term" value="C:eukaryotic 48S preinitiation complex"/>
    <property type="evidence" value="ECO:0007669"/>
    <property type="project" value="UniProtKB-UniRule"/>
</dbReference>
<feature type="compositionally biased region" description="Pro residues" evidence="7">
    <location>
        <begin position="998"/>
        <end position="1026"/>
    </location>
</feature>
<dbReference type="GO" id="GO:0071541">
    <property type="term" value="C:eukaryotic translation initiation factor 3 complex, eIF3m"/>
    <property type="evidence" value="ECO:0007669"/>
    <property type="project" value="TreeGrafter"/>
</dbReference>
<evidence type="ECO:0000256" key="7">
    <source>
        <dbReference type="SAM" id="MobiDB-lite"/>
    </source>
</evidence>
<dbReference type="Proteomes" id="UP000076738">
    <property type="component" value="Unassembled WGS sequence"/>
</dbReference>
<feature type="region of interest" description="Disordered" evidence="7">
    <location>
        <begin position="619"/>
        <end position="664"/>
    </location>
</feature>
<sequence>MPPFSRPEAVLKQAEHLITVHQQQAALQLLSELFTMKKFRSTALSALEPIVLRFVQLCVDMRKGRVAKEGLMQYKNIAQNSSVGSVEIVVKHFLKISEDKLEEARKEADRLYEEKLAAKEVEKEQEGGEKEEVEDLEATETPERVLMVAILGTGQESRERMDRALVTPWLRFLWEAYRTALETLKNNARLEVIYQQVAHMAFNFCLQHQRKTEFRRLCDLLRLHLTAASKYAHQPHSINLSDPETLQRHLDTRFAQLDAAIEMELWGEAFRSVEDVHHLLTLTSTVGVPGTAGAAKKPANLKQLSLYYEKLTRVFSPSAASTISSADTSLFHAAAYARYFATLRSLPSNGGKTTEELEQIAGGVVLSALCVREEPLDSKTAQGVTGEVEGEDVKRGGRDFRLATLLGLNTLPTRRGMLKEAEQKGILSICPEPIRQLHALLTTPLSPHTLAQDSLPVLSQLADPKFAAYSAYMPHLPQTLLTHLLLSLTATYSEIYLQSLWAMTAPWEGTQWGISREGAEGWLIALFRRGVLKGRVDHGRGVVLFSEDEGESGDELRDVALRLQRALVFVEAPLKVEDHSSPVYIALQAALAALPTTRAALIHKRALAQRRQELSAELAARKTKEEQQSKLDHARAEKEEAERREREDAKRKEQERVRREIESVRKGEQQKLVQDLIAKGNLKVSADDMENLDTQKLVQLQVEQIEKQKKEMNDRLRIVAKRLDHTERAFRKEERPMLEEDYIEQQEGDRVTFYQTQEETRKRLRQQFEEELASKTRLGRMMRDYFSLRQQVEGEKLQEFELRRAAAESRRLEERKKRKEEVLRAREEERKEREEEERKMREEEERRREEEEEREREEEERAREEEEKAAAAAAAKAKRLEERERELALAKKRVEEEEARERAREERRRAGQAGGPVAPGAPRTAAAPPAAAETTAWRRGSRAPAVPITPPRETPSPSRSAVPSPAAPPVRSALERGPDGRPRLNLAPRSAPRQETPSPAPPPARTEPAPAPAPAAPAPTPAPAPIAPLRREAAPADDDGFTTVVREKPAVWTRGMSRGRGRGGLGRGGA</sequence>
<name>A0A167N062_CALVF</name>
<dbReference type="STRING" id="1330018.A0A167N062"/>
<organism evidence="9 10">
    <name type="scientific">Calocera viscosa (strain TUFC12733)</name>
    <dbReference type="NCBI Taxonomy" id="1330018"/>
    <lineage>
        <taxon>Eukaryota</taxon>
        <taxon>Fungi</taxon>
        <taxon>Dikarya</taxon>
        <taxon>Basidiomycota</taxon>
        <taxon>Agaricomycotina</taxon>
        <taxon>Dacrymycetes</taxon>
        <taxon>Dacrymycetales</taxon>
        <taxon>Dacrymycetaceae</taxon>
        <taxon>Calocera</taxon>
    </lineage>
</organism>
<dbReference type="GO" id="GO:0001732">
    <property type="term" value="P:formation of cytoplasmic translation initiation complex"/>
    <property type="evidence" value="ECO:0007669"/>
    <property type="project" value="UniProtKB-UniRule"/>
</dbReference>
<dbReference type="PANTHER" id="PTHR14005">
    <property type="entry name" value="EUKARYOTIC TRANSLATION INITIATION FACTOR 3, THETA SUBUNIT"/>
    <property type="match status" value="1"/>
</dbReference>
<dbReference type="InterPro" id="IPR027512">
    <property type="entry name" value="EIF3A"/>
</dbReference>
<comment type="subcellular location">
    <subcellularLocation>
        <location evidence="1 6">Cytoplasm</location>
    </subcellularLocation>
</comment>
<dbReference type="GO" id="GO:0071540">
    <property type="term" value="C:eukaryotic translation initiation factor 3 complex, eIF3e"/>
    <property type="evidence" value="ECO:0007669"/>
    <property type="project" value="TreeGrafter"/>
</dbReference>
<keyword evidence="10" id="KW-1185">Reference proteome</keyword>
<proteinExistence type="inferred from homology"/>
<keyword evidence="4 6" id="KW-0694">RNA-binding</keyword>
<keyword evidence="3 6" id="KW-0396">Initiation factor</keyword>
<reference evidence="9 10" key="1">
    <citation type="journal article" date="2016" name="Mol. Biol. Evol.">
        <title>Comparative Genomics of Early-Diverging Mushroom-Forming Fungi Provides Insights into the Origins of Lignocellulose Decay Capabilities.</title>
        <authorList>
            <person name="Nagy L.G."/>
            <person name="Riley R."/>
            <person name="Tritt A."/>
            <person name="Adam C."/>
            <person name="Daum C."/>
            <person name="Floudas D."/>
            <person name="Sun H."/>
            <person name="Yadav J.S."/>
            <person name="Pangilinan J."/>
            <person name="Larsson K.H."/>
            <person name="Matsuura K."/>
            <person name="Barry K."/>
            <person name="Labutti K."/>
            <person name="Kuo R."/>
            <person name="Ohm R.A."/>
            <person name="Bhattacharya S.S."/>
            <person name="Shirouzu T."/>
            <person name="Yoshinaga Y."/>
            <person name="Martin F.M."/>
            <person name="Grigoriev I.V."/>
            <person name="Hibbett D.S."/>
        </authorList>
    </citation>
    <scope>NUCLEOTIDE SEQUENCE [LARGE SCALE GENOMIC DNA]</scope>
    <source>
        <strain evidence="9 10">TUFC12733</strain>
    </source>
</reference>
<gene>
    <name evidence="6" type="primary">TIF32</name>
    <name evidence="9" type="ORF">CALVIDRAFT_554517</name>
</gene>